<evidence type="ECO:0000313" key="1">
    <source>
        <dbReference type="EMBL" id="PLW76037.1"/>
    </source>
</evidence>
<reference evidence="1 2" key="1">
    <citation type="submission" date="2018-01" db="EMBL/GenBank/DDBJ databases">
        <title>The draft genome sequence of Cohaesibacter sp. H1304.</title>
        <authorList>
            <person name="Wang N.-N."/>
            <person name="Du Z.-J."/>
        </authorList>
    </citation>
    <scope>NUCLEOTIDE SEQUENCE [LARGE SCALE GENOMIC DNA]</scope>
    <source>
        <strain evidence="1 2">H1304</strain>
    </source>
</reference>
<dbReference type="AlphaFoldDB" id="A0A2N5XNP6"/>
<sequence length="248" mass="28258">MLTNVVLGRVVNAGQMSQSKNHTPARIENPSPEWTLVRRQSFSASQSRSSMLSRPKMEKRSYTLTPLGQVFLDDGKLNIESTIDATMVSVPHLCPHVEEFGLNNSESVKCLIRYSSHCWTYSVELAQSIPRFIFLDGTRQRVFDPIRYGASHYLRELICSLPQNRIYVTQSDRNYGCYNATVTSDEGCYTAYFTLRPRKGRFDGVRHKFLLTVESAYSKPQQEPGMKTSLSAIIGKARENKTVKYRKP</sequence>
<gene>
    <name evidence="1" type="ORF">C0081_16720</name>
</gene>
<keyword evidence="2" id="KW-1185">Reference proteome</keyword>
<evidence type="ECO:0000313" key="2">
    <source>
        <dbReference type="Proteomes" id="UP000234881"/>
    </source>
</evidence>
<name>A0A2N5XNP6_9HYPH</name>
<proteinExistence type="predicted"/>
<comment type="caution">
    <text evidence="1">The sequence shown here is derived from an EMBL/GenBank/DDBJ whole genome shotgun (WGS) entry which is preliminary data.</text>
</comment>
<dbReference type="Proteomes" id="UP000234881">
    <property type="component" value="Unassembled WGS sequence"/>
</dbReference>
<protein>
    <submittedName>
        <fullName evidence="1">Uncharacterized protein</fullName>
    </submittedName>
</protein>
<accession>A0A2N5XNP6</accession>
<dbReference type="EMBL" id="PKUQ01000041">
    <property type="protein sequence ID" value="PLW76037.1"/>
    <property type="molecule type" value="Genomic_DNA"/>
</dbReference>
<organism evidence="1 2">
    <name type="scientific">Cohaesibacter celericrescens</name>
    <dbReference type="NCBI Taxonomy" id="2067669"/>
    <lineage>
        <taxon>Bacteria</taxon>
        <taxon>Pseudomonadati</taxon>
        <taxon>Pseudomonadota</taxon>
        <taxon>Alphaproteobacteria</taxon>
        <taxon>Hyphomicrobiales</taxon>
        <taxon>Cohaesibacteraceae</taxon>
    </lineage>
</organism>